<gene>
    <name evidence="3" type="ORF">O0I10_010855</name>
</gene>
<dbReference type="InterPro" id="IPR011022">
    <property type="entry name" value="Arrestin_C-like"/>
</dbReference>
<dbReference type="GO" id="GO:0005829">
    <property type="term" value="C:cytosol"/>
    <property type="evidence" value="ECO:0007669"/>
    <property type="project" value="TreeGrafter"/>
</dbReference>
<feature type="region of interest" description="Disordered" evidence="1">
    <location>
        <begin position="326"/>
        <end position="589"/>
    </location>
</feature>
<dbReference type="Proteomes" id="UP001234581">
    <property type="component" value="Unassembled WGS sequence"/>
</dbReference>
<dbReference type="GeneID" id="83218257"/>
<dbReference type="InterPro" id="IPR014756">
    <property type="entry name" value="Ig_E-set"/>
</dbReference>
<sequence length="589" mass="65361">MFSGRKTKEFYIDLQDSRYYNPGEVVRGDVVLDVTKPTKINHIKIALSGTVQVGSNVLTLFTREDEIASDPNGSHLLEAKSNRFPFELNIPGASAELPTSMKLGDGSSHISYTLLATLKRPFVPAPLAPEDTREISVVERIDVSNPEYDHPVPDNEDEEDDKVMVDGTSLSVRIPKAAFVRGDIMPVSIKVTCAEDFGKADAIRVALVRRFHLFGKGRRELLGEENAREPIYRDLIANPDNNHAYESTIKMFIPPASPPTTGSSGRILRVEYAVQVSVDMNLARKNDGDWRSSLVVQKEIPVIIGTTPRADISIDDEDDEQEEVCEVQNETTKKVVNGDAAPPISDNSNIDDTNDDDDAPTTTHNEPKPDLDHEEEEIPKPQHGINHDQRHHSSASMPSFESESNQQRYGTMHSAKDDPHHMTPPPFEQQQQQPVCQSPASFSHHSSSSSPYIPAATTYPSFDHSPPPPPPQHVPTTTANHYFPPEPHMSSYPEQQQQQHPPPSSVAHFPSPASTPFMPMPQPIPIHHQHHQPPPMNMMPVPESYTSHSPSYPPAFPSPTPPPPPAPHGYPHLSHKSSHESWTMPTPYQ</sequence>
<name>A0AAD7XXD9_9FUNG</name>
<dbReference type="AlphaFoldDB" id="A0AAD7XXD9"/>
<reference evidence="3 4" key="1">
    <citation type="submission" date="2023-03" db="EMBL/GenBank/DDBJ databases">
        <title>Genome sequence of Lichtheimia ornata CBS 291.66.</title>
        <authorList>
            <person name="Mohabir J.T."/>
            <person name="Shea T.P."/>
            <person name="Kurbessoian T."/>
            <person name="Berby B."/>
            <person name="Fontaine J."/>
            <person name="Livny J."/>
            <person name="Gnirke A."/>
            <person name="Stajich J.E."/>
            <person name="Cuomo C.A."/>
        </authorList>
    </citation>
    <scope>NUCLEOTIDE SEQUENCE [LARGE SCALE GENOMIC DNA]</scope>
    <source>
        <strain evidence="3">CBS 291.66</strain>
    </source>
</reference>
<dbReference type="GO" id="GO:0005886">
    <property type="term" value="C:plasma membrane"/>
    <property type="evidence" value="ECO:0007669"/>
    <property type="project" value="TreeGrafter"/>
</dbReference>
<dbReference type="SUPFAM" id="SSF81296">
    <property type="entry name" value="E set domains"/>
    <property type="match status" value="2"/>
</dbReference>
<dbReference type="Gene3D" id="2.60.40.640">
    <property type="match status" value="2"/>
</dbReference>
<dbReference type="Pfam" id="PF02752">
    <property type="entry name" value="Arrestin_C"/>
    <property type="match status" value="1"/>
</dbReference>
<feature type="compositionally biased region" description="Low complexity" evidence="1">
    <location>
        <begin position="490"/>
        <end position="499"/>
    </location>
</feature>
<dbReference type="InterPro" id="IPR050357">
    <property type="entry name" value="Arrestin_domain-protein"/>
</dbReference>
<feature type="compositionally biased region" description="Low complexity" evidence="1">
    <location>
        <begin position="428"/>
        <end position="451"/>
    </location>
</feature>
<protein>
    <recommendedName>
        <fullName evidence="2">Arrestin C-terminal-like domain-containing protein</fullName>
    </recommendedName>
</protein>
<evidence type="ECO:0000256" key="1">
    <source>
        <dbReference type="SAM" id="MobiDB-lite"/>
    </source>
</evidence>
<accession>A0AAD7XXD9</accession>
<feature type="compositionally biased region" description="Low complexity" evidence="1">
    <location>
        <begin position="394"/>
        <end position="404"/>
    </location>
</feature>
<dbReference type="GO" id="GO:0030674">
    <property type="term" value="F:protein-macromolecule adaptor activity"/>
    <property type="evidence" value="ECO:0007669"/>
    <property type="project" value="TreeGrafter"/>
</dbReference>
<proteinExistence type="predicted"/>
<dbReference type="SMART" id="SM01017">
    <property type="entry name" value="Arrestin_C"/>
    <property type="match status" value="1"/>
</dbReference>
<evidence type="ECO:0000313" key="4">
    <source>
        <dbReference type="Proteomes" id="UP001234581"/>
    </source>
</evidence>
<comment type="caution">
    <text evidence="3">The sequence shown here is derived from an EMBL/GenBank/DDBJ whole genome shotgun (WGS) entry which is preliminary data.</text>
</comment>
<feature type="compositionally biased region" description="Polar residues" evidence="1">
    <location>
        <begin position="580"/>
        <end position="589"/>
    </location>
</feature>
<evidence type="ECO:0000259" key="2">
    <source>
        <dbReference type="SMART" id="SM01017"/>
    </source>
</evidence>
<feature type="domain" description="Arrestin C-terminal-like" evidence="2">
    <location>
        <begin position="164"/>
        <end position="309"/>
    </location>
</feature>
<dbReference type="RefSeq" id="XP_058338441.1">
    <property type="nucleotide sequence ID" value="XM_058490829.1"/>
</dbReference>
<feature type="compositionally biased region" description="Low complexity" evidence="1">
    <location>
        <begin position="538"/>
        <end position="550"/>
    </location>
</feature>
<dbReference type="PANTHER" id="PTHR11188">
    <property type="entry name" value="ARRESTIN DOMAIN CONTAINING PROTEIN"/>
    <property type="match status" value="1"/>
</dbReference>
<keyword evidence="4" id="KW-1185">Reference proteome</keyword>
<dbReference type="InterPro" id="IPR014752">
    <property type="entry name" value="Arrestin-like_C"/>
</dbReference>
<dbReference type="EMBL" id="JARTCD010000077">
    <property type="protein sequence ID" value="KAJ8653527.1"/>
    <property type="molecule type" value="Genomic_DNA"/>
</dbReference>
<feature type="compositionally biased region" description="Pro residues" evidence="1">
    <location>
        <begin position="551"/>
        <end position="568"/>
    </location>
</feature>
<dbReference type="GO" id="GO:0031625">
    <property type="term" value="F:ubiquitin protein ligase binding"/>
    <property type="evidence" value="ECO:0007669"/>
    <property type="project" value="TreeGrafter"/>
</dbReference>
<evidence type="ECO:0000313" key="3">
    <source>
        <dbReference type="EMBL" id="KAJ8653527.1"/>
    </source>
</evidence>
<organism evidence="3 4">
    <name type="scientific">Lichtheimia ornata</name>
    <dbReference type="NCBI Taxonomy" id="688661"/>
    <lineage>
        <taxon>Eukaryota</taxon>
        <taxon>Fungi</taxon>
        <taxon>Fungi incertae sedis</taxon>
        <taxon>Mucoromycota</taxon>
        <taxon>Mucoromycotina</taxon>
        <taxon>Mucoromycetes</taxon>
        <taxon>Mucorales</taxon>
        <taxon>Lichtheimiaceae</taxon>
        <taxon>Lichtheimia</taxon>
    </lineage>
</organism>
<dbReference type="GO" id="GO:0070086">
    <property type="term" value="P:ubiquitin-dependent endocytosis"/>
    <property type="evidence" value="ECO:0007669"/>
    <property type="project" value="TreeGrafter"/>
</dbReference>
<dbReference type="PANTHER" id="PTHR11188:SF161">
    <property type="entry name" value="PH-RESPONSE REGULATOR PROTEIN PALF_RIM8"/>
    <property type="match status" value="1"/>
</dbReference>